<dbReference type="Gene3D" id="1.10.238.10">
    <property type="entry name" value="EF-hand"/>
    <property type="match status" value="1"/>
</dbReference>
<dbReference type="EMBL" id="JAMQBK010000001">
    <property type="protein sequence ID" value="MCM2369004.1"/>
    <property type="molecule type" value="Genomic_DNA"/>
</dbReference>
<dbReference type="PROSITE" id="PS00018">
    <property type="entry name" value="EF_HAND_1"/>
    <property type="match status" value="1"/>
</dbReference>
<feature type="domain" description="EF-hand" evidence="3">
    <location>
        <begin position="59"/>
        <end position="94"/>
    </location>
</feature>
<dbReference type="Pfam" id="PF13202">
    <property type="entry name" value="EF-hand_5"/>
    <property type="match status" value="2"/>
</dbReference>
<accession>A0ABT0TWJ0</accession>
<sequence length="207" mass="21003">MKTFSMLLCGLAVFTMTGYAYAQPPGGRGGGRGGEGGPPIDRLMALDVNGDGQISADEVTDPRMKQVLDRADKDQNGVVTKAELAAMAAQFADGGGRGRGAARDGGQGGQGGPGGRGEREGFGGRGGAQGGPPPVGQIIPPFAADELSLTSEQRAAIATLQAQVDAELAKILTTAQLQKLKEGPGGQRGGGDQGFGERRQGRPSSDR</sequence>
<keyword evidence="5" id="KW-1185">Reference proteome</keyword>
<feature type="region of interest" description="Disordered" evidence="1">
    <location>
        <begin position="176"/>
        <end position="207"/>
    </location>
</feature>
<feature type="compositionally biased region" description="Gly residues" evidence="1">
    <location>
        <begin position="94"/>
        <end position="115"/>
    </location>
</feature>
<feature type="compositionally biased region" description="Gly residues" evidence="1">
    <location>
        <begin position="183"/>
        <end position="194"/>
    </location>
</feature>
<feature type="compositionally biased region" description="Basic and acidic residues" evidence="1">
    <location>
        <begin position="195"/>
        <end position="207"/>
    </location>
</feature>
<keyword evidence="2" id="KW-0732">Signal</keyword>
<feature type="chain" id="PRO_5047293142" description="EF-hand domain-containing protein" evidence="2">
    <location>
        <begin position="23"/>
        <end position="207"/>
    </location>
</feature>
<dbReference type="InterPro" id="IPR018247">
    <property type="entry name" value="EF_Hand_1_Ca_BS"/>
</dbReference>
<dbReference type="RefSeq" id="WP_250926680.1">
    <property type="nucleotide sequence ID" value="NZ_JAMQBK010000001.1"/>
</dbReference>
<name>A0ABT0TWJ0_9BACT</name>
<dbReference type="PROSITE" id="PS50222">
    <property type="entry name" value="EF_HAND_2"/>
    <property type="match status" value="1"/>
</dbReference>
<feature type="region of interest" description="Disordered" evidence="1">
    <location>
        <begin position="94"/>
        <end position="140"/>
    </location>
</feature>
<gene>
    <name evidence="4" type="ORF">NB063_00050</name>
</gene>
<dbReference type="Proteomes" id="UP001202961">
    <property type="component" value="Unassembled WGS sequence"/>
</dbReference>
<reference evidence="4 5" key="1">
    <citation type="journal article" date="2022" name="Syst. Appl. Microbiol.">
        <title>Rhodopirellula aestuarii sp. nov., a novel member of the genus Rhodopirellula isolated from brackish sediments collected in the Tagus River estuary, Portugal.</title>
        <authorList>
            <person name="Vitorino I.R."/>
            <person name="Klimek D."/>
            <person name="Calusinska M."/>
            <person name="Lobo-da-Cunha A."/>
            <person name="Vasconcelos V."/>
            <person name="Lage O.M."/>
        </authorList>
    </citation>
    <scope>NUCLEOTIDE SEQUENCE [LARGE SCALE GENOMIC DNA]</scope>
    <source>
        <strain evidence="4 5">ICT_H3.1</strain>
    </source>
</reference>
<evidence type="ECO:0000313" key="4">
    <source>
        <dbReference type="EMBL" id="MCM2369004.1"/>
    </source>
</evidence>
<feature type="signal peptide" evidence="2">
    <location>
        <begin position="1"/>
        <end position="22"/>
    </location>
</feature>
<evidence type="ECO:0000256" key="2">
    <source>
        <dbReference type="SAM" id="SignalP"/>
    </source>
</evidence>
<protein>
    <recommendedName>
        <fullName evidence="3">EF-hand domain-containing protein</fullName>
    </recommendedName>
</protein>
<evidence type="ECO:0000313" key="5">
    <source>
        <dbReference type="Proteomes" id="UP001202961"/>
    </source>
</evidence>
<comment type="caution">
    <text evidence="4">The sequence shown here is derived from an EMBL/GenBank/DDBJ whole genome shotgun (WGS) entry which is preliminary data.</text>
</comment>
<dbReference type="InterPro" id="IPR002048">
    <property type="entry name" value="EF_hand_dom"/>
</dbReference>
<evidence type="ECO:0000259" key="3">
    <source>
        <dbReference type="PROSITE" id="PS50222"/>
    </source>
</evidence>
<dbReference type="InterPro" id="IPR011992">
    <property type="entry name" value="EF-hand-dom_pair"/>
</dbReference>
<organism evidence="4 5">
    <name type="scientific">Aporhodopirellula aestuarii</name>
    <dbReference type="NCBI Taxonomy" id="2950107"/>
    <lineage>
        <taxon>Bacteria</taxon>
        <taxon>Pseudomonadati</taxon>
        <taxon>Planctomycetota</taxon>
        <taxon>Planctomycetia</taxon>
        <taxon>Pirellulales</taxon>
        <taxon>Pirellulaceae</taxon>
        <taxon>Aporhodopirellula</taxon>
    </lineage>
</organism>
<evidence type="ECO:0000256" key="1">
    <source>
        <dbReference type="SAM" id="MobiDB-lite"/>
    </source>
</evidence>
<proteinExistence type="predicted"/>
<dbReference type="SUPFAM" id="SSF47473">
    <property type="entry name" value="EF-hand"/>
    <property type="match status" value="1"/>
</dbReference>